<keyword evidence="2" id="KW-0813">Transport</keyword>
<evidence type="ECO:0000256" key="7">
    <source>
        <dbReference type="ARBA" id="ARBA00023136"/>
    </source>
</evidence>
<dbReference type="AlphaFoldDB" id="A0A2A5WBQ6"/>
<name>A0A2A5WBQ6_9GAMM</name>
<evidence type="ECO:0000256" key="5">
    <source>
        <dbReference type="ARBA" id="ARBA00022692"/>
    </source>
</evidence>
<feature type="domain" description="Na+/H+ antiporter NhaC-like C-terminal" evidence="10">
    <location>
        <begin position="159"/>
        <end position="452"/>
    </location>
</feature>
<accession>A0A2A5WBQ6</accession>
<dbReference type="Pfam" id="PF03553">
    <property type="entry name" value="Na_H_antiporter"/>
    <property type="match status" value="1"/>
</dbReference>
<evidence type="ECO:0000256" key="2">
    <source>
        <dbReference type="ARBA" id="ARBA00022448"/>
    </source>
</evidence>
<reference evidence="11 12" key="1">
    <citation type="submission" date="2017-08" db="EMBL/GenBank/DDBJ databases">
        <title>Fine stratification of microbial communities through a metagenomic profile of the photic zone.</title>
        <authorList>
            <person name="Haro-Moreno J.M."/>
            <person name="Lopez-Perez M."/>
            <person name="De La Torre J."/>
            <person name="Picazo A."/>
            <person name="Camacho A."/>
            <person name="Rodriguez-Valera F."/>
        </authorList>
    </citation>
    <scope>NUCLEOTIDE SEQUENCE [LARGE SCALE GENOMIC DNA]</scope>
    <source>
        <strain evidence="11">MED-G28</strain>
    </source>
</reference>
<evidence type="ECO:0000313" key="12">
    <source>
        <dbReference type="Proteomes" id="UP000219329"/>
    </source>
</evidence>
<evidence type="ECO:0000256" key="1">
    <source>
        <dbReference type="ARBA" id="ARBA00004651"/>
    </source>
</evidence>
<sequence length="473" mass="50232">MDNSRDPSFLHSLICFGGVIVIVIAGMLWLGISLHSLLVIAVIWVASHSALLGYSYNTIKSAMIAGIQKGLGAIFIFFLIGILVAALIESGTIGGLIYYGLDLLHPSFFLPAGLVLCSLMSIATGTAWGTIATIGVVLMGLGGALGIPLPLVAGMIVSGASFGDKMSPVSDTTNLAAMSASTDLYAHIKSMLYTTVPTYLITLILFATLGFYYSGEVLSAEELSVFKDNLDIEFVIGPITLLPLLVLLTLSLRKTPAEISMLASVGMAVILAVVFQDRTVAEVLNSLHTGYVSSTGQEQLDDLLSRGGITSMMWTMSLALIALSLGGILDRGGFVRILLSGILKRIKRSASLMATTIGAGIVSNMSMGEGYLSIIFGGQIFKDSYEKDGLENHMLSRCLEEGATLSTSLIPWTTSGAFITGVLAMSPLEYGPWAFFNYINPLLSIGLAYLGFGIFRKNQINQGTFAKNTEVNL</sequence>
<keyword evidence="5 9" id="KW-0812">Transmembrane</keyword>
<feature type="transmembrane region" description="Helical" evidence="9">
    <location>
        <begin position="311"/>
        <end position="329"/>
    </location>
</feature>
<keyword evidence="4" id="KW-1003">Cell membrane</keyword>
<feature type="transmembrane region" description="Helical" evidence="9">
    <location>
        <begin position="71"/>
        <end position="88"/>
    </location>
</feature>
<dbReference type="Proteomes" id="UP000219329">
    <property type="component" value="Unassembled WGS sequence"/>
</dbReference>
<dbReference type="GO" id="GO:0015297">
    <property type="term" value="F:antiporter activity"/>
    <property type="evidence" value="ECO:0007669"/>
    <property type="project" value="UniProtKB-KW"/>
</dbReference>
<feature type="transmembrane region" description="Helical" evidence="9">
    <location>
        <begin position="350"/>
        <end position="367"/>
    </location>
</feature>
<dbReference type="GO" id="GO:0005886">
    <property type="term" value="C:plasma membrane"/>
    <property type="evidence" value="ECO:0007669"/>
    <property type="project" value="UniProtKB-SubCell"/>
</dbReference>
<dbReference type="InterPro" id="IPR052180">
    <property type="entry name" value="NhaC_Na-H+_Antiporter"/>
</dbReference>
<evidence type="ECO:0000256" key="4">
    <source>
        <dbReference type="ARBA" id="ARBA00022475"/>
    </source>
</evidence>
<comment type="caution">
    <text evidence="11">The sequence shown here is derived from an EMBL/GenBank/DDBJ whole genome shotgun (WGS) entry which is preliminary data.</text>
</comment>
<feature type="transmembrane region" description="Helical" evidence="9">
    <location>
        <begin position="38"/>
        <end position="59"/>
    </location>
</feature>
<comment type="similarity">
    <text evidence="8">Belongs to the NhaC Na(+)/H(+) (TC 2.A.35) antiporter family.</text>
</comment>
<gene>
    <name evidence="11" type="primary">nhaC</name>
    <name evidence="11" type="ORF">CNF02_07170</name>
</gene>
<organism evidence="11 12">
    <name type="scientific">OM182 bacterium MED-G28</name>
    <dbReference type="NCBI Taxonomy" id="1986256"/>
    <lineage>
        <taxon>Bacteria</taxon>
        <taxon>Pseudomonadati</taxon>
        <taxon>Pseudomonadota</taxon>
        <taxon>Gammaproteobacteria</taxon>
        <taxon>OMG group</taxon>
        <taxon>OM182 clade</taxon>
    </lineage>
</organism>
<evidence type="ECO:0000256" key="9">
    <source>
        <dbReference type="SAM" id="Phobius"/>
    </source>
</evidence>
<feature type="transmembrane region" description="Helical" evidence="9">
    <location>
        <begin position="234"/>
        <end position="252"/>
    </location>
</feature>
<evidence type="ECO:0000256" key="3">
    <source>
        <dbReference type="ARBA" id="ARBA00022449"/>
    </source>
</evidence>
<comment type="subcellular location">
    <subcellularLocation>
        <location evidence="1">Cell membrane</location>
        <topology evidence="1">Multi-pass membrane protein</topology>
    </subcellularLocation>
</comment>
<dbReference type="InterPro" id="IPR018461">
    <property type="entry name" value="Na/H_Antiport_NhaC-like_C"/>
</dbReference>
<keyword evidence="3" id="KW-0050">Antiport</keyword>
<dbReference type="NCBIfam" id="TIGR00931">
    <property type="entry name" value="antiport_nhaC"/>
    <property type="match status" value="1"/>
</dbReference>
<feature type="transmembrane region" description="Helical" evidence="9">
    <location>
        <begin position="435"/>
        <end position="455"/>
    </location>
</feature>
<protein>
    <submittedName>
        <fullName evidence="11">Na+/H+ antiporter NhaC</fullName>
    </submittedName>
</protein>
<dbReference type="InterPro" id="IPR004770">
    <property type="entry name" value="Na/H_antiport_NhaC"/>
</dbReference>
<dbReference type="PANTHER" id="PTHR33451:SF3">
    <property type="entry name" value="MALATE-2H(+)_NA(+)-LACTATE ANTIPORTER"/>
    <property type="match status" value="1"/>
</dbReference>
<feature type="transmembrane region" description="Helical" evidence="9">
    <location>
        <begin position="12"/>
        <end position="32"/>
    </location>
</feature>
<feature type="transmembrane region" description="Helical" evidence="9">
    <location>
        <begin position="108"/>
        <end position="141"/>
    </location>
</feature>
<keyword evidence="6 9" id="KW-1133">Transmembrane helix</keyword>
<evidence type="ECO:0000256" key="8">
    <source>
        <dbReference type="ARBA" id="ARBA00038435"/>
    </source>
</evidence>
<evidence type="ECO:0000313" key="11">
    <source>
        <dbReference type="EMBL" id="PDH33801.1"/>
    </source>
</evidence>
<evidence type="ECO:0000259" key="10">
    <source>
        <dbReference type="Pfam" id="PF03553"/>
    </source>
</evidence>
<dbReference type="EMBL" id="NTJZ01000006">
    <property type="protein sequence ID" value="PDH33801.1"/>
    <property type="molecule type" value="Genomic_DNA"/>
</dbReference>
<keyword evidence="7 9" id="KW-0472">Membrane</keyword>
<feature type="transmembrane region" description="Helical" evidence="9">
    <location>
        <begin position="191"/>
        <end position="214"/>
    </location>
</feature>
<proteinExistence type="inferred from homology"/>
<dbReference type="PANTHER" id="PTHR33451">
    <property type="entry name" value="MALATE-2H(+)/NA(+)-LACTATE ANTIPORTER"/>
    <property type="match status" value="1"/>
</dbReference>
<evidence type="ECO:0000256" key="6">
    <source>
        <dbReference type="ARBA" id="ARBA00022989"/>
    </source>
</evidence>